<dbReference type="GO" id="GO:0005684">
    <property type="term" value="C:U2-type spliceosomal complex"/>
    <property type="evidence" value="ECO:0007669"/>
    <property type="project" value="TreeGrafter"/>
</dbReference>
<dbReference type="PROSITE" id="PS50089">
    <property type="entry name" value="ZF_RING_2"/>
    <property type="match status" value="1"/>
</dbReference>
<evidence type="ECO:0000256" key="7">
    <source>
        <dbReference type="PROSITE-ProRule" id="PRU00723"/>
    </source>
</evidence>
<dbReference type="RefSeq" id="XP_018293158.1">
    <property type="nucleotide sequence ID" value="XM_018428214.1"/>
</dbReference>
<dbReference type="GO" id="GO:0008270">
    <property type="term" value="F:zinc ion binding"/>
    <property type="evidence" value="ECO:0007669"/>
    <property type="project" value="UniProtKB-KW"/>
</dbReference>
<dbReference type="GO" id="GO:0006397">
    <property type="term" value="P:mRNA processing"/>
    <property type="evidence" value="ECO:0007669"/>
    <property type="project" value="UniProtKB-KW"/>
</dbReference>
<evidence type="ECO:0000259" key="10">
    <source>
        <dbReference type="PROSITE" id="PS50089"/>
    </source>
</evidence>
<dbReference type="InterPro" id="IPR013083">
    <property type="entry name" value="Znf_RING/FYVE/PHD"/>
</dbReference>
<dbReference type="Proteomes" id="UP000077315">
    <property type="component" value="Unassembled WGS sequence"/>
</dbReference>
<dbReference type="InterPro" id="IPR027370">
    <property type="entry name" value="Znf-RING_euk"/>
</dbReference>
<dbReference type="PANTHER" id="PTHR12930">
    <property type="entry name" value="ZINC FINGER PROTEIN 183"/>
    <property type="match status" value="1"/>
</dbReference>
<comment type="subunit">
    <text evidence="8">Associated with the spliceosome.</text>
</comment>
<keyword evidence="5 7" id="KW-0862">Zinc</keyword>
<feature type="domain" description="RING-type" evidence="10">
    <location>
        <begin position="93"/>
        <end position="130"/>
    </location>
</feature>
<evidence type="ECO:0000256" key="8">
    <source>
        <dbReference type="RuleBase" id="RU367110"/>
    </source>
</evidence>
<dbReference type="STRING" id="763407.A0A162NKQ8"/>
<keyword evidence="8" id="KW-0507">mRNA processing</keyword>
<keyword evidence="8" id="KW-0747">Spliceosome</keyword>
<dbReference type="InterPro" id="IPR001841">
    <property type="entry name" value="Znf_RING"/>
</dbReference>
<evidence type="ECO:0000313" key="13">
    <source>
        <dbReference type="EMBL" id="OAD75118.1"/>
    </source>
</evidence>
<keyword evidence="4 6" id="KW-0863">Zinc-finger</keyword>
<dbReference type="GO" id="GO:0003677">
    <property type="term" value="F:DNA binding"/>
    <property type="evidence" value="ECO:0007669"/>
    <property type="project" value="UniProtKB-UniRule"/>
</dbReference>
<evidence type="ECO:0000256" key="1">
    <source>
        <dbReference type="ARBA" id="ARBA00003777"/>
    </source>
</evidence>
<name>A0A162NKQ8_PHYB8</name>
<dbReference type="InParanoid" id="A0A162NKQ8"/>
<dbReference type="VEuPathDB" id="FungiDB:PHYBLDRAFT_111395"/>
<dbReference type="GO" id="GO:0034247">
    <property type="term" value="P:snoRNA splicing"/>
    <property type="evidence" value="ECO:0007669"/>
    <property type="project" value="TreeGrafter"/>
</dbReference>
<dbReference type="PROSITE" id="PS50103">
    <property type="entry name" value="ZF_C3H1"/>
    <property type="match status" value="1"/>
</dbReference>
<evidence type="ECO:0000256" key="2">
    <source>
        <dbReference type="ARBA" id="ARBA00009161"/>
    </source>
</evidence>
<keyword evidence="8" id="KW-0238">DNA-binding</keyword>
<evidence type="ECO:0000313" key="14">
    <source>
        <dbReference type="Proteomes" id="UP000077315"/>
    </source>
</evidence>
<evidence type="ECO:0000256" key="5">
    <source>
        <dbReference type="ARBA" id="ARBA00022833"/>
    </source>
</evidence>
<organism evidence="13 14">
    <name type="scientific">Phycomyces blakesleeanus (strain ATCC 8743b / DSM 1359 / FGSC 10004 / NBRC 33097 / NRRL 1555)</name>
    <dbReference type="NCBI Taxonomy" id="763407"/>
    <lineage>
        <taxon>Eukaryota</taxon>
        <taxon>Fungi</taxon>
        <taxon>Fungi incertae sedis</taxon>
        <taxon>Mucoromycota</taxon>
        <taxon>Mucoromycotina</taxon>
        <taxon>Mucoromycetes</taxon>
        <taxon>Mucorales</taxon>
        <taxon>Phycomycetaceae</taxon>
        <taxon>Phycomyces</taxon>
    </lineage>
</organism>
<sequence>MSVGPQRAPANIRVTARFDYQPDICKDYKETGFCGYGDSCIFLHDRGDYKSGWQIEKEWEEAQKGNKRFGGSEPGEFEIKDGDSDDDELPFACLICREEFVNPVVTKCGHYFCEECALKNYKKSLKCFACGLPTQGVFTTAKNLLAKLAEKKKRVEGEDVEDDQKDGETAIEGLTELSDSDEDSSD</sequence>
<dbReference type="Pfam" id="PF00642">
    <property type="entry name" value="zf-CCCH"/>
    <property type="match status" value="1"/>
</dbReference>
<evidence type="ECO:0000259" key="11">
    <source>
        <dbReference type="PROSITE" id="PS50103"/>
    </source>
</evidence>
<dbReference type="CDD" id="cd16539">
    <property type="entry name" value="RING-HC_RNF113A_B"/>
    <property type="match status" value="1"/>
</dbReference>
<dbReference type="InterPro" id="IPR036855">
    <property type="entry name" value="Znf_CCCH_sf"/>
</dbReference>
<feature type="zinc finger region" description="C3H1-type" evidence="7">
    <location>
        <begin position="19"/>
        <end position="47"/>
    </location>
</feature>
<dbReference type="InterPro" id="IPR001876">
    <property type="entry name" value="Znf_RanBP2"/>
</dbReference>
<keyword evidence="3 7" id="KW-0479">Metal-binding</keyword>
<dbReference type="OrthoDB" id="25761at2759"/>
<dbReference type="Gene3D" id="3.30.40.10">
    <property type="entry name" value="Zinc/RING finger domain, C3HC4 (zinc finger)"/>
    <property type="match status" value="1"/>
</dbReference>
<dbReference type="SMART" id="SM00184">
    <property type="entry name" value="RING"/>
    <property type="match status" value="1"/>
</dbReference>
<keyword evidence="8" id="KW-0508">mRNA splicing</keyword>
<evidence type="ECO:0000256" key="3">
    <source>
        <dbReference type="ARBA" id="ARBA00022723"/>
    </source>
</evidence>
<dbReference type="FunFam" id="3.30.40.10:FF:000045">
    <property type="entry name" value="RING finger protein 113A"/>
    <property type="match status" value="1"/>
</dbReference>
<protein>
    <recommendedName>
        <fullName evidence="8">Pre-mRNA-splicing factor CWC24</fullName>
    </recommendedName>
</protein>
<dbReference type="InterPro" id="IPR017907">
    <property type="entry name" value="Znf_RING_CS"/>
</dbReference>
<gene>
    <name evidence="13" type="ORF">PHYBLDRAFT_111395</name>
</gene>
<evidence type="ECO:0000256" key="6">
    <source>
        <dbReference type="PROSITE-ProRule" id="PRU00322"/>
    </source>
</evidence>
<dbReference type="Pfam" id="PF13445">
    <property type="entry name" value="zf-RING_UBOX"/>
    <property type="match status" value="1"/>
</dbReference>
<feature type="region of interest" description="Disordered" evidence="9">
    <location>
        <begin position="153"/>
        <end position="186"/>
    </location>
</feature>
<keyword evidence="14" id="KW-1185">Reference proteome</keyword>
<comment type="function">
    <text evidence="1 8">Involved in pre-mRNA splicing.</text>
</comment>
<comment type="similarity">
    <text evidence="2 8">Belongs to the CWC24 family.</text>
</comment>
<proteinExistence type="inferred from homology"/>
<dbReference type="InterPro" id="IPR039971">
    <property type="entry name" value="CWC24-like"/>
</dbReference>
<dbReference type="PANTHER" id="PTHR12930:SF0">
    <property type="entry name" value="RING FINGER PROTEIN 113B"/>
    <property type="match status" value="1"/>
</dbReference>
<keyword evidence="8" id="KW-0539">Nucleus</keyword>
<dbReference type="EMBL" id="KV440978">
    <property type="protein sequence ID" value="OAD75118.1"/>
    <property type="molecule type" value="Genomic_DNA"/>
</dbReference>
<dbReference type="GeneID" id="28989120"/>
<feature type="domain" description="RanBP2-type" evidence="12">
    <location>
        <begin position="107"/>
        <end position="136"/>
    </location>
</feature>
<evidence type="ECO:0000256" key="9">
    <source>
        <dbReference type="SAM" id="MobiDB-lite"/>
    </source>
</evidence>
<dbReference type="AlphaFoldDB" id="A0A162NKQ8"/>
<feature type="domain" description="C3H1-type" evidence="11">
    <location>
        <begin position="19"/>
        <end position="47"/>
    </location>
</feature>
<reference evidence="14" key="1">
    <citation type="submission" date="2015-06" db="EMBL/GenBank/DDBJ databases">
        <title>Expansion of signal transduction pathways in fungi by whole-genome duplication.</title>
        <authorList>
            <consortium name="DOE Joint Genome Institute"/>
            <person name="Corrochano L.M."/>
            <person name="Kuo A."/>
            <person name="Marcet-Houben M."/>
            <person name="Polaino S."/>
            <person name="Salamov A."/>
            <person name="Villalobos J.M."/>
            <person name="Alvarez M.I."/>
            <person name="Avalos J."/>
            <person name="Benito E.P."/>
            <person name="Benoit I."/>
            <person name="Burger G."/>
            <person name="Camino L.P."/>
            <person name="Canovas D."/>
            <person name="Cerda-Olmedo E."/>
            <person name="Cheng J.-F."/>
            <person name="Dominguez A."/>
            <person name="Elias M."/>
            <person name="Eslava A.P."/>
            <person name="Glaser F."/>
            <person name="Grimwood J."/>
            <person name="Gutierrez G."/>
            <person name="Heitman J."/>
            <person name="Henrissat B."/>
            <person name="Iturriaga E.A."/>
            <person name="Lang B.F."/>
            <person name="Lavin J.L."/>
            <person name="Lee S."/>
            <person name="Li W."/>
            <person name="Lindquist E."/>
            <person name="Lopez-Garcia S."/>
            <person name="Luque E.M."/>
            <person name="Marcos A.T."/>
            <person name="Martin J."/>
            <person name="McCluskey K."/>
            <person name="Medina H.R."/>
            <person name="Miralles-Duran A."/>
            <person name="Miyazaki A."/>
            <person name="Munoz-Torres E."/>
            <person name="Oguiza J.A."/>
            <person name="Ohm R."/>
            <person name="Olmedo M."/>
            <person name="Orejas M."/>
            <person name="Ortiz-Castellanos L."/>
            <person name="Pisabarro A.G."/>
            <person name="Rodriguez-Romero J."/>
            <person name="Ruiz-Herrera J."/>
            <person name="Ruiz-Vazquez R."/>
            <person name="Sanz C."/>
            <person name="Schackwitz W."/>
            <person name="Schmutz J."/>
            <person name="Shahriari M."/>
            <person name="Shelest E."/>
            <person name="Silva-Franco F."/>
            <person name="Soanes D."/>
            <person name="Syed K."/>
            <person name="Tagua V.G."/>
            <person name="Talbot N.J."/>
            <person name="Thon M."/>
            <person name="De vries R.P."/>
            <person name="Wiebenga A."/>
            <person name="Yadav J.S."/>
            <person name="Braun E.L."/>
            <person name="Baker S."/>
            <person name="Garre V."/>
            <person name="Horwitz B."/>
            <person name="Torres-Martinez S."/>
            <person name="Idnurm A."/>
            <person name="Herrera-Estrella A."/>
            <person name="Gabaldon T."/>
            <person name="Grigoriev I.V."/>
        </authorList>
    </citation>
    <scope>NUCLEOTIDE SEQUENCE [LARGE SCALE GENOMIC DNA]</scope>
    <source>
        <strain evidence="14">NRRL 1555(-)</strain>
    </source>
</reference>
<dbReference type="InterPro" id="IPR000571">
    <property type="entry name" value="Znf_CCCH"/>
</dbReference>
<dbReference type="Gene3D" id="4.10.1000.10">
    <property type="entry name" value="Zinc finger, CCCH-type"/>
    <property type="match status" value="1"/>
</dbReference>
<accession>A0A162NKQ8</accession>
<dbReference type="SMART" id="SM00356">
    <property type="entry name" value="ZnF_C3H1"/>
    <property type="match status" value="1"/>
</dbReference>
<dbReference type="SUPFAM" id="SSF57850">
    <property type="entry name" value="RING/U-box"/>
    <property type="match status" value="1"/>
</dbReference>
<evidence type="ECO:0000256" key="4">
    <source>
        <dbReference type="ARBA" id="ARBA00022771"/>
    </source>
</evidence>
<comment type="subcellular location">
    <subcellularLocation>
        <location evidence="8">Nucleus</location>
    </subcellularLocation>
</comment>
<dbReference type="PROSITE" id="PS00518">
    <property type="entry name" value="ZF_RING_1"/>
    <property type="match status" value="1"/>
</dbReference>
<dbReference type="PROSITE" id="PS50199">
    <property type="entry name" value="ZF_RANBP2_2"/>
    <property type="match status" value="1"/>
</dbReference>
<dbReference type="SUPFAM" id="SSF90229">
    <property type="entry name" value="CCCH zinc finger"/>
    <property type="match status" value="1"/>
</dbReference>
<evidence type="ECO:0000259" key="12">
    <source>
        <dbReference type="PROSITE" id="PS50199"/>
    </source>
</evidence>